<proteinExistence type="predicted"/>
<dbReference type="InterPro" id="IPR037522">
    <property type="entry name" value="HD_GYP_dom"/>
</dbReference>
<dbReference type="PROSITE" id="PS51832">
    <property type="entry name" value="HD_GYP"/>
    <property type="match status" value="1"/>
</dbReference>
<evidence type="ECO:0000313" key="3">
    <source>
        <dbReference type="Proteomes" id="UP000028542"/>
    </source>
</evidence>
<evidence type="ECO:0000259" key="1">
    <source>
        <dbReference type="PROSITE" id="PS51832"/>
    </source>
</evidence>
<dbReference type="SMART" id="SM00471">
    <property type="entry name" value="HDc"/>
    <property type="match status" value="1"/>
</dbReference>
<organism evidence="2 3">
    <name type="scientific">Clostridium sulfidigenes</name>
    <dbReference type="NCBI Taxonomy" id="318464"/>
    <lineage>
        <taxon>Bacteria</taxon>
        <taxon>Bacillati</taxon>
        <taxon>Bacillota</taxon>
        <taxon>Clostridia</taxon>
        <taxon>Eubacteriales</taxon>
        <taxon>Clostridiaceae</taxon>
        <taxon>Clostridium</taxon>
    </lineage>
</organism>
<dbReference type="AlphaFoldDB" id="A0A084J7I3"/>
<feature type="domain" description="HD-GYP" evidence="1">
    <location>
        <begin position="105"/>
        <end position="301"/>
    </location>
</feature>
<accession>A0A084J7I3</accession>
<sequence>MRLEHICRVNESDILGKHVYGDDGRILLKAGMSLSSAYIKRLEELGVYYVYVEDERLEDIDIVDEKLIVLKQATMKSLKNISRGIGSIVGSCGDEYLENMDQLLNYIMEIEDVNKCLNDVKTHDNYTFLHSINTGIMSVFLGMSLGMKKWAVRELGICGMLHDVGKIKVPAGIINKNGKLSDEEFEVMKKHPIYGVEILSKNYKIPASAIEGVEQHHEKINGKGYPYGLQGDEISRFGKIVGICDVYDAVTSDRSYRKRFEPNQAYELILSGSGSQFDEKLVRTFKETFSVYPLGCCVKLSNGVEGYVISQNKGFPDRPIIRVLYDHETRKPVRFYEINLLEKINLIIQCVI</sequence>
<evidence type="ECO:0000313" key="2">
    <source>
        <dbReference type="EMBL" id="KEZ84917.1"/>
    </source>
</evidence>
<dbReference type="SUPFAM" id="SSF109604">
    <property type="entry name" value="HD-domain/PDEase-like"/>
    <property type="match status" value="1"/>
</dbReference>
<reference evidence="2 3" key="1">
    <citation type="submission" date="2014-07" db="EMBL/GenBank/DDBJ databases">
        <title>Draft genome of Clostridium sulfidigenes 113A isolated from sediments associated with methane hydrate from Krishna Godavari basin.</title>
        <authorList>
            <person name="Honkalas V.S."/>
            <person name="Dabir A.P."/>
            <person name="Arora P."/>
            <person name="Dhakephalkar P.K."/>
        </authorList>
    </citation>
    <scope>NUCLEOTIDE SEQUENCE [LARGE SCALE GENOMIC DNA]</scope>
    <source>
        <strain evidence="2 3">113A</strain>
    </source>
</reference>
<keyword evidence="3" id="KW-1185">Reference proteome</keyword>
<gene>
    <name evidence="2" type="ORF">IO99_17800</name>
</gene>
<dbReference type="Pfam" id="PF13487">
    <property type="entry name" value="HD_5"/>
    <property type="match status" value="1"/>
</dbReference>
<keyword evidence="2" id="KW-0378">Hydrolase</keyword>
<dbReference type="STRING" id="318464.IO99_17800"/>
<dbReference type="PANTHER" id="PTHR43155">
    <property type="entry name" value="CYCLIC DI-GMP PHOSPHODIESTERASE PA4108-RELATED"/>
    <property type="match status" value="1"/>
</dbReference>
<dbReference type="GO" id="GO:0016787">
    <property type="term" value="F:hydrolase activity"/>
    <property type="evidence" value="ECO:0007669"/>
    <property type="project" value="UniProtKB-KW"/>
</dbReference>
<dbReference type="PANTHER" id="PTHR43155:SF2">
    <property type="entry name" value="CYCLIC DI-GMP PHOSPHODIESTERASE PA4108"/>
    <property type="match status" value="1"/>
</dbReference>
<dbReference type="InterPro" id="IPR003607">
    <property type="entry name" value="HD/PDEase_dom"/>
</dbReference>
<comment type="caution">
    <text evidence="2">The sequence shown here is derived from an EMBL/GenBank/DDBJ whole genome shotgun (WGS) entry which is preliminary data.</text>
</comment>
<dbReference type="eggNOG" id="COG2206">
    <property type="taxonomic scope" value="Bacteria"/>
</dbReference>
<dbReference type="Gene3D" id="1.10.3210.10">
    <property type="entry name" value="Hypothetical protein af1432"/>
    <property type="match status" value="1"/>
</dbReference>
<dbReference type="EMBL" id="JPMD01000053">
    <property type="protein sequence ID" value="KEZ84917.1"/>
    <property type="molecule type" value="Genomic_DNA"/>
</dbReference>
<dbReference type="CDD" id="cd00077">
    <property type="entry name" value="HDc"/>
    <property type="match status" value="1"/>
</dbReference>
<dbReference type="RefSeq" id="WP_035135601.1">
    <property type="nucleotide sequence ID" value="NZ_JPMD01000053.1"/>
</dbReference>
<name>A0A084J7I3_9CLOT</name>
<dbReference type="Proteomes" id="UP000028542">
    <property type="component" value="Unassembled WGS sequence"/>
</dbReference>
<protein>
    <submittedName>
        <fullName evidence="2">HD family phosphohydrolase</fullName>
    </submittedName>
</protein>